<organism evidence="4 5">
    <name type="scientific">Nonomuraea marmarensis</name>
    <dbReference type="NCBI Taxonomy" id="3351344"/>
    <lineage>
        <taxon>Bacteria</taxon>
        <taxon>Bacillati</taxon>
        <taxon>Actinomycetota</taxon>
        <taxon>Actinomycetes</taxon>
        <taxon>Streptosporangiales</taxon>
        <taxon>Streptosporangiaceae</taxon>
        <taxon>Nonomuraea</taxon>
    </lineage>
</organism>
<dbReference type="EMBL" id="JBICRM010000023">
    <property type="protein sequence ID" value="MFG1707808.1"/>
    <property type="molecule type" value="Genomic_DNA"/>
</dbReference>
<evidence type="ECO:0000313" key="5">
    <source>
        <dbReference type="Proteomes" id="UP001603978"/>
    </source>
</evidence>
<dbReference type="Gene3D" id="2.120.10.30">
    <property type="entry name" value="TolB, C-terminal domain"/>
    <property type="match status" value="1"/>
</dbReference>
<feature type="signal peptide" evidence="3">
    <location>
        <begin position="1"/>
        <end position="16"/>
    </location>
</feature>
<dbReference type="RefSeq" id="WP_393171783.1">
    <property type="nucleotide sequence ID" value="NZ_JBICRM010000023.1"/>
</dbReference>
<keyword evidence="3" id="KW-0732">Signal</keyword>
<sequence length="372" mass="40279">MVRLVLATLLSLTGAAAPSVDTSAPRLVTAFRLKQVSNAVTTTPDGRTFIGFPHMQGESGMSVAEAGAGHTLRPYPDAAWNDWSTGKNAGQAFVRVNALRIGPDGDLWVVDTGVPGFGKPLVPGGSKVVVIDVHTDKVRRVYPLGGVSNATSYINDIRFHGRRAYITDAGKPGALIVLDLDTGAARRVLDDDPSTTARRAIRAEGKTLIGPDGKQVVINANQLEVSPDGAYLYFQPLSGPLYRVRTRWLDDQALSPRQLSGRVERWVDTPSTGGTAIDADGNIYLSDVDNLRILKISPERHITTVIQDGRLLWPDALWIDNSGYLWIPIAQNNRIAQFQGGRSRVVLPAHIYKLKIDARPALTGRRAAAPRS</sequence>
<evidence type="ECO:0000256" key="1">
    <source>
        <dbReference type="ARBA" id="ARBA00004613"/>
    </source>
</evidence>
<feature type="chain" id="PRO_5045420085" evidence="3">
    <location>
        <begin position="17"/>
        <end position="372"/>
    </location>
</feature>
<dbReference type="InterPro" id="IPR017996">
    <property type="entry name" value="MRJP/yellow-related"/>
</dbReference>
<keyword evidence="2" id="KW-0964">Secreted</keyword>
<dbReference type="SUPFAM" id="SSF101898">
    <property type="entry name" value="NHL repeat"/>
    <property type="match status" value="1"/>
</dbReference>
<comment type="subcellular location">
    <subcellularLocation>
        <location evidence="1">Secreted</location>
    </subcellularLocation>
</comment>
<reference evidence="4 5" key="1">
    <citation type="submission" date="2024-10" db="EMBL/GenBank/DDBJ databases">
        <authorList>
            <person name="Topkara A.R."/>
            <person name="Saygin H."/>
        </authorList>
    </citation>
    <scope>NUCLEOTIDE SEQUENCE [LARGE SCALE GENOMIC DNA]</scope>
    <source>
        <strain evidence="4 5">M3C6</strain>
    </source>
</reference>
<proteinExistence type="predicted"/>
<dbReference type="PANTHER" id="PTHR10009:SF18">
    <property type="entry name" value="PROTEIN YELLOW-LIKE PROTEIN"/>
    <property type="match status" value="1"/>
</dbReference>
<dbReference type="InterPro" id="IPR011042">
    <property type="entry name" value="6-blade_b-propeller_TolB-like"/>
</dbReference>
<dbReference type="Pfam" id="PF03022">
    <property type="entry name" value="MRJP"/>
    <property type="match status" value="1"/>
</dbReference>
<evidence type="ECO:0000313" key="4">
    <source>
        <dbReference type="EMBL" id="MFG1707808.1"/>
    </source>
</evidence>
<protein>
    <submittedName>
        <fullName evidence="4">SMP-30/gluconolactonase/LRE family protein</fullName>
    </submittedName>
</protein>
<dbReference type="PANTHER" id="PTHR10009">
    <property type="entry name" value="PROTEIN YELLOW-RELATED"/>
    <property type="match status" value="1"/>
</dbReference>
<evidence type="ECO:0000256" key="2">
    <source>
        <dbReference type="ARBA" id="ARBA00022525"/>
    </source>
</evidence>
<name>A0ABW7AKB3_9ACTN</name>
<evidence type="ECO:0000256" key="3">
    <source>
        <dbReference type="SAM" id="SignalP"/>
    </source>
</evidence>
<keyword evidence="5" id="KW-1185">Reference proteome</keyword>
<gene>
    <name evidence="4" type="ORF">ACFLIM_31840</name>
</gene>
<accession>A0ABW7AKB3</accession>
<dbReference type="Proteomes" id="UP001603978">
    <property type="component" value="Unassembled WGS sequence"/>
</dbReference>
<comment type="caution">
    <text evidence="4">The sequence shown here is derived from an EMBL/GenBank/DDBJ whole genome shotgun (WGS) entry which is preliminary data.</text>
</comment>